<name>A0A2J6RAG8_HYAVF</name>
<accession>A0A2J6RAG8</accession>
<dbReference type="Proteomes" id="UP000235786">
    <property type="component" value="Unassembled WGS sequence"/>
</dbReference>
<dbReference type="PROSITE" id="PS51257">
    <property type="entry name" value="PROKAR_LIPOPROTEIN"/>
    <property type="match status" value="1"/>
</dbReference>
<organism evidence="1 2">
    <name type="scientific">Hyaloscypha variabilis (strain UAMH 11265 / GT02V1 / F)</name>
    <name type="common">Meliniomyces variabilis</name>
    <dbReference type="NCBI Taxonomy" id="1149755"/>
    <lineage>
        <taxon>Eukaryota</taxon>
        <taxon>Fungi</taxon>
        <taxon>Dikarya</taxon>
        <taxon>Ascomycota</taxon>
        <taxon>Pezizomycotina</taxon>
        <taxon>Leotiomycetes</taxon>
        <taxon>Helotiales</taxon>
        <taxon>Hyaloscyphaceae</taxon>
        <taxon>Hyaloscypha</taxon>
        <taxon>Hyaloscypha variabilis</taxon>
    </lineage>
</organism>
<evidence type="ECO:0000313" key="1">
    <source>
        <dbReference type="EMBL" id="PMD35507.1"/>
    </source>
</evidence>
<dbReference type="AlphaFoldDB" id="A0A2J6RAG8"/>
<evidence type="ECO:0000313" key="2">
    <source>
        <dbReference type="Proteomes" id="UP000235786"/>
    </source>
</evidence>
<protein>
    <submittedName>
        <fullName evidence="1">Uncharacterized protein</fullName>
    </submittedName>
</protein>
<proteinExistence type="predicted"/>
<keyword evidence="2" id="KW-1185">Reference proteome</keyword>
<gene>
    <name evidence="1" type="ORF">L207DRAFT_116850</name>
</gene>
<dbReference type="EMBL" id="KZ613952">
    <property type="protein sequence ID" value="PMD35507.1"/>
    <property type="molecule type" value="Genomic_DNA"/>
</dbReference>
<sequence length="63" mass="6924">MANCKTANLSVTTSLALGCSSLSNRGSRGVTKTCYRLDIEEGEDEITVPWPPHARLWLSTKTR</sequence>
<reference evidence="1 2" key="1">
    <citation type="submission" date="2016-04" db="EMBL/GenBank/DDBJ databases">
        <title>A degradative enzymes factory behind the ericoid mycorrhizal symbiosis.</title>
        <authorList>
            <consortium name="DOE Joint Genome Institute"/>
            <person name="Martino E."/>
            <person name="Morin E."/>
            <person name="Grelet G."/>
            <person name="Kuo A."/>
            <person name="Kohler A."/>
            <person name="Daghino S."/>
            <person name="Barry K."/>
            <person name="Choi C."/>
            <person name="Cichocki N."/>
            <person name="Clum A."/>
            <person name="Copeland A."/>
            <person name="Hainaut M."/>
            <person name="Haridas S."/>
            <person name="Labutti K."/>
            <person name="Lindquist E."/>
            <person name="Lipzen A."/>
            <person name="Khouja H.-R."/>
            <person name="Murat C."/>
            <person name="Ohm R."/>
            <person name="Olson A."/>
            <person name="Spatafora J."/>
            <person name="Veneault-Fourrey C."/>
            <person name="Henrissat B."/>
            <person name="Grigoriev I."/>
            <person name="Martin F."/>
            <person name="Perotto S."/>
        </authorList>
    </citation>
    <scope>NUCLEOTIDE SEQUENCE [LARGE SCALE GENOMIC DNA]</scope>
    <source>
        <strain evidence="1 2">F</strain>
    </source>
</reference>